<name>A0ABD3LT56_EUCGL</name>
<dbReference type="EMBL" id="JBJKBG010000001">
    <property type="protein sequence ID" value="KAL3754954.1"/>
    <property type="molecule type" value="Genomic_DNA"/>
</dbReference>
<evidence type="ECO:0000256" key="3">
    <source>
        <dbReference type="ARBA" id="ARBA00022821"/>
    </source>
</evidence>
<reference evidence="5 8" key="1">
    <citation type="submission" date="2024-11" db="EMBL/GenBank/DDBJ databases">
        <title>Chromosome-level genome assembly of Eucalyptus globulus Labill. provides insights into its genome evolution.</title>
        <authorList>
            <person name="Li X."/>
        </authorList>
    </citation>
    <scope>NUCLEOTIDE SEQUENCE [LARGE SCALE GENOMIC DNA]</scope>
    <source>
        <strain evidence="5">CL2024</strain>
        <tissue evidence="5">Fresh tender leaves</tissue>
    </source>
</reference>
<gene>
    <name evidence="5" type="ORF">ACJRO7_002092</name>
    <name evidence="6" type="ORF">ACJRO7_002093</name>
    <name evidence="7" type="ORF">ACJRO7_002094</name>
</gene>
<feature type="domain" description="Disease resistance N-terminal" evidence="4">
    <location>
        <begin position="9"/>
        <end position="86"/>
    </location>
</feature>
<dbReference type="Proteomes" id="UP001634007">
    <property type="component" value="Unassembled WGS sequence"/>
</dbReference>
<evidence type="ECO:0000256" key="2">
    <source>
        <dbReference type="ARBA" id="ARBA00022741"/>
    </source>
</evidence>
<dbReference type="Pfam" id="PF18052">
    <property type="entry name" value="Rx_N"/>
    <property type="match status" value="1"/>
</dbReference>
<comment type="caution">
    <text evidence="5">The sequence shown here is derived from an EMBL/GenBank/DDBJ whole genome shotgun (WGS) entry which is preliminary data.</text>
</comment>
<dbReference type="EMBL" id="JBJKBG010000001">
    <property type="protein sequence ID" value="KAL3754953.1"/>
    <property type="molecule type" value="Genomic_DNA"/>
</dbReference>
<dbReference type="EMBL" id="JBJKBG010000001">
    <property type="protein sequence ID" value="KAL3754955.1"/>
    <property type="molecule type" value="Genomic_DNA"/>
</dbReference>
<dbReference type="InterPro" id="IPR041118">
    <property type="entry name" value="Rx_N"/>
</dbReference>
<evidence type="ECO:0000313" key="5">
    <source>
        <dbReference type="EMBL" id="KAL3754953.1"/>
    </source>
</evidence>
<protein>
    <recommendedName>
        <fullName evidence="4">Disease resistance N-terminal domain-containing protein</fullName>
    </recommendedName>
</protein>
<dbReference type="AlphaFoldDB" id="A0ABD3LT56"/>
<dbReference type="GO" id="GO:0000166">
    <property type="term" value="F:nucleotide binding"/>
    <property type="evidence" value="ECO:0007669"/>
    <property type="project" value="UniProtKB-KW"/>
</dbReference>
<evidence type="ECO:0000256" key="1">
    <source>
        <dbReference type="ARBA" id="ARBA00022737"/>
    </source>
</evidence>
<dbReference type="PANTHER" id="PTHR19338">
    <property type="entry name" value="TRANSLOCASE OF INNER MITOCHONDRIAL MEMBRANE 13 HOMOLOG"/>
    <property type="match status" value="1"/>
</dbReference>
<accession>A0ABD3LT56</accession>
<organism evidence="5 8">
    <name type="scientific">Eucalyptus globulus</name>
    <name type="common">Tasmanian blue gum</name>
    <dbReference type="NCBI Taxonomy" id="34317"/>
    <lineage>
        <taxon>Eukaryota</taxon>
        <taxon>Viridiplantae</taxon>
        <taxon>Streptophyta</taxon>
        <taxon>Embryophyta</taxon>
        <taxon>Tracheophyta</taxon>
        <taxon>Spermatophyta</taxon>
        <taxon>Magnoliopsida</taxon>
        <taxon>eudicotyledons</taxon>
        <taxon>Gunneridae</taxon>
        <taxon>Pentapetalae</taxon>
        <taxon>rosids</taxon>
        <taxon>malvids</taxon>
        <taxon>Myrtales</taxon>
        <taxon>Myrtaceae</taxon>
        <taxon>Myrtoideae</taxon>
        <taxon>Eucalypteae</taxon>
        <taxon>Eucalyptus</taxon>
    </lineage>
</organism>
<dbReference type="PANTHER" id="PTHR19338:SF73">
    <property type="entry name" value="DISEASE RESISTANCE PROTEIN RGA2-LIKE"/>
    <property type="match status" value="1"/>
</dbReference>
<evidence type="ECO:0000259" key="4">
    <source>
        <dbReference type="Pfam" id="PF18052"/>
    </source>
</evidence>
<keyword evidence="2" id="KW-0547">Nucleotide-binding</keyword>
<evidence type="ECO:0000313" key="8">
    <source>
        <dbReference type="Proteomes" id="UP001634007"/>
    </source>
</evidence>
<evidence type="ECO:0000313" key="7">
    <source>
        <dbReference type="EMBL" id="KAL3754955.1"/>
    </source>
</evidence>
<evidence type="ECO:0000313" key="6">
    <source>
        <dbReference type="EMBL" id="KAL3754954.1"/>
    </source>
</evidence>
<keyword evidence="8" id="KW-1185">Reference proteome</keyword>
<keyword evidence="3" id="KW-0611">Plant defense</keyword>
<dbReference type="Gene3D" id="1.20.5.4130">
    <property type="match status" value="1"/>
</dbReference>
<dbReference type="GO" id="GO:0006952">
    <property type="term" value="P:defense response"/>
    <property type="evidence" value="ECO:0007669"/>
    <property type="project" value="UniProtKB-KW"/>
</dbReference>
<keyword evidence="1" id="KW-0677">Repeat</keyword>
<sequence length="87" mass="10050">MTEFVSSILGILVEKLTSSAVEEIQLVCGIKDDQEKLKNTLEMIQMALADAKQRQTKEKAMRLWLLRLKNWCYDAEDTLDEFEARAL</sequence>
<proteinExistence type="predicted"/>